<evidence type="ECO:0000256" key="1">
    <source>
        <dbReference type="SAM" id="Phobius"/>
    </source>
</evidence>
<feature type="transmembrane region" description="Helical" evidence="1">
    <location>
        <begin position="33"/>
        <end position="51"/>
    </location>
</feature>
<gene>
    <name evidence="2" type="ORF">OD750_009675</name>
</gene>
<keyword evidence="3" id="KW-1185">Reference proteome</keyword>
<protein>
    <submittedName>
        <fullName evidence="2">DUF5985 family protein</fullName>
    </submittedName>
</protein>
<reference evidence="2" key="1">
    <citation type="submission" date="2023-02" db="EMBL/GenBank/DDBJ databases">
        <title>Tahibacter soli sp. nov. isolated from soil.</title>
        <authorList>
            <person name="Baek J.H."/>
            <person name="Lee J.K."/>
            <person name="Choi D.G."/>
            <person name="Jeon C.O."/>
        </authorList>
    </citation>
    <scope>NUCLEOTIDE SEQUENCE</scope>
    <source>
        <strain evidence="2">BL</strain>
    </source>
</reference>
<dbReference type="Proteomes" id="UP001139971">
    <property type="component" value="Unassembled WGS sequence"/>
</dbReference>
<dbReference type="EMBL" id="JAOVZO020000014">
    <property type="protein sequence ID" value="MDC8012812.1"/>
    <property type="molecule type" value="Genomic_DNA"/>
</dbReference>
<evidence type="ECO:0000313" key="2">
    <source>
        <dbReference type="EMBL" id="MDC8012812.1"/>
    </source>
</evidence>
<comment type="caution">
    <text evidence="2">The sequence shown here is derived from an EMBL/GenBank/DDBJ whole genome shotgun (WGS) entry which is preliminary data.</text>
</comment>
<organism evidence="2 3">
    <name type="scientific">Tahibacter soli</name>
    <dbReference type="NCBI Taxonomy" id="2983605"/>
    <lineage>
        <taxon>Bacteria</taxon>
        <taxon>Pseudomonadati</taxon>
        <taxon>Pseudomonadota</taxon>
        <taxon>Gammaproteobacteria</taxon>
        <taxon>Lysobacterales</taxon>
        <taxon>Rhodanobacteraceae</taxon>
        <taxon>Tahibacter</taxon>
    </lineage>
</organism>
<proteinExistence type="predicted"/>
<keyword evidence="1" id="KW-0812">Transmembrane</keyword>
<accession>A0A9X3YJP3</accession>
<dbReference type="InterPro" id="IPR046027">
    <property type="entry name" value="DUF5985"/>
</dbReference>
<keyword evidence="1" id="KW-1133">Transmembrane helix</keyword>
<feature type="transmembrane region" description="Helical" evidence="1">
    <location>
        <begin position="63"/>
        <end position="81"/>
    </location>
</feature>
<keyword evidence="1" id="KW-0472">Membrane</keyword>
<dbReference type="Pfam" id="PF19447">
    <property type="entry name" value="DUF5985"/>
    <property type="match status" value="1"/>
</dbReference>
<evidence type="ECO:0000313" key="3">
    <source>
        <dbReference type="Proteomes" id="UP001139971"/>
    </source>
</evidence>
<dbReference type="RefSeq" id="WP_263545231.1">
    <property type="nucleotide sequence ID" value="NZ_JAOVZO020000014.1"/>
</dbReference>
<dbReference type="AlphaFoldDB" id="A0A9X3YJP3"/>
<sequence>MASIVYGLCALTALACAVLLLRAYRATQSPILWWSGLCFCGLMASNVILVVDKLVVPTVDLLPLRLATTLLSMGLLLYGLVNRSE</sequence>
<name>A0A9X3YJP3_9GAMM</name>